<accession>A0A818SRI4</accession>
<gene>
    <name evidence="2" type="ORF">KIK155_LOCUS24822</name>
    <name evidence="3" type="ORF">TOA249_LOCUS25185</name>
</gene>
<evidence type="ECO:0000313" key="2">
    <source>
        <dbReference type="EMBL" id="CAF3673277.1"/>
    </source>
</evidence>
<protein>
    <recommendedName>
        <fullName evidence="5">Exostosin GT47 domain-containing protein</fullName>
    </recommendedName>
</protein>
<keyword evidence="1" id="KW-0812">Transmembrane</keyword>
<proteinExistence type="predicted"/>
<comment type="caution">
    <text evidence="2">The sequence shown here is derived from an EMBL/GenBank/DDBJ whole genome shotgun (WGS) entry which is preliminary data.</text>
</comment>
<evidence type="ECO:0008006" key="5">
    <source>
        <dbReference type="Google" id="ProtNLM"/>
    </source>
</evidence>
<organism evidence="2 4">
    <name type="scientific">Rotaria socialis</name>
    <dbReference type="NCBI Taxonomy" id="392032"/>
    <lineage>
        <taxon>Eukaryota</taxon>
        <taxon>Metazoa</taxon>
        <taxon>Spiralia</taxon>
        <taxon>Gnathifera</taxon>
        <taxon>Rotifera</taxon>
        <taxon>Eurotatoria</taxon>
        <taxon>Bdelloidea</taxon>
        <taxon>Philodinida</taxon>
        <taxon>Philodinidae</taxon>
        <taxon>Rotaria</taxon>
    </lineage>
</organism>
<dbReference type="AlphaFoldDB" id="A0A818SRI4"/>
<reference evidence="2" key="1">
    <citation type="submission" date="2021-02" db="EMBL/GenBank/DDBJ databases">
        <authorList>
            <person name="Nowell W R."/>
        </authorList>
    </citation>
    <scope>NUCLEOTIDE SEQUENCE</scope>
</reference>
<feature type="transmembrane region" description="Helical" evidence="1">
    <location>
        <begin position="12"/>
        <end position="31"/>
    </location>
</feature>
<evidence type="ECO:0000256" key="1">
    <source>
        <dbReference type="SAM" id="Phobius"/>
    </source>
</evidence>
<sequence length="436" mass="50940">MLKTTKPRRLRLIICITLTALMFVLLLRFWIQRRPVSLDDQNMSHCARLCPYKSTLGCNRLQFDPDHWVQHFPEFVCPQNFRNLADWIISWPDQFNEKVETTTNDGRHISPCLSNGSIVYVRIWAIDEFFKKIYPHLKSSFVLITGEGDVSSPSHLNYLEESNSKIIHWFGQNGQFDVSRVKKFTHIPIGINCYEMASAIRGVHSQQSNHSSSQVFGDIDEPLRYIQPLDVSYRIKNDISLPESATGKLVLINFDKTTDGTGLRSQIWKDFCEVNESFPFVECFRKPTGVSISSLPSIYARNRQYPFWLSPRGNGIDCHRTWEALYLDIIPIVWNSSLNILYEHLPVLIIDDHRTLTEAFLQKKLQEITKKKLSASKPGTFYQYEKLRNAYWRHLIMKKSRYQAINMNSAREKHCWRATFKTPSSSLIFSLFRKWN</sequence>
<dbReference type="EMBL" id="CAJNYV010004475">
    <property type="protein sequence ID" value="CAF3673277.1"/>
    <property type="molecule type" value="Genomic_DNA"/>
</dbReference>
<evidence type="ECO:0000313" key="3">
    <source>
        <dbReference type="EMBL" id="CAF4829732.1"/>
    </source>
</evidence>
<dbReference type="Proteomes" id="UP000663865">
    <property type="component" value="Unassembled WGS sequence"/>
</dbReference>
<keyword evidence="1" id="KW-1133">Transmembrane helix</keyword>
<dbReference type="Proteomes" id="UP000663838">
    <property type="component" value="Unassembled WGS sequence"/>
</dbReference>
<evidence type="ECO:0000313" key="4">
    <source>
        <dbReference type="Proteomes" id="UP000663865"/>
    </source>
</evidence>
<keyword evidence="1" id="KW-0472">Membrane</keyword>
<name>A0A818SRI4_9BILA</name>
<dbReference type="EMBL" id="CAJOBS010002687">
    <property type="protein sequence ID" value="CAF4829732.1"/>
    <property type="molecule type" value="Genomic_DNA"/>
</dbReference>